<dbReference type="EMBL" id="CP106793">
    <property type="protein sequence ID" value="UXY19904.1"/>
    <property type="molecule type" value="Genomic_DNA"/>
</dbReference>
<keyword evidence="3" id="KW-1185">Reference proteome</keyword>
<accession>A0ABY6E004</accession>
<proteinExistence type="predicted"/>
<dbReference type="RefSeq" id="WP_263230020.1">
    <property type="nucleotide sequence ID" value="NZ_CP106793.1"/>
</dbReference>
<sequence>MIASTTVARWTWGREDESADALTCCLRDLLAAYGVLSVHRLAVGEHTVHISVTEAGRARTRLFEGEFTVSSEAASRPETVAWLADEVRAGMRTGEVGSVDARMACTGVVERPPHEAQQEELFSLSASSFADFVTVALSTRTDAWMPYDLRGRAQPEVYKANAPRLAAALDGLAAALGSDTDPDDPTYFGRPTETGIENFYESDGAASDVWGSFEIPYRNEVFHHTPRFQDDVYRRSMDGEVLYVPVRDEHGRVLGYLWASDAEGAASFEPRIDADDDGYRAGLLWLDRLHVLFQRRLSPSAALTEASNVPEESGSGRVDPAARPRTVDLIELRELAAGG</sequence>
<organism evidence="2 3">
    <name type="scientific">Streptomyces cynarae</name>
    <dbReference type="NCBI Taxonomy" id="2981134"/>
    <lineage>
        <taxon>Bacteria</taxon>
        <taxon>Bacillati</taxon>
        <taxon>Actinomycetota</taxon>
        <taxon>Actinomycetes</taxon>
        <taxon>Kitasatosporales</taxon>
        <taxon>Streptomycetaceae</taxon>
        <taxon>Streptomyces</taxon>
    </lineage>
</organism>
<evidence type="ECO:0000313" key="3">
    <source>
        <dbReference type="Proteomes" id="UP001061298"/>
    </source>
</evidence>
<reference evidence="2" key="1">
    <citation type="submission" date="2022-10" db="EMBL/GenBank/DDBJ databases">
        <authorList>
            <person name="Mo P."/>
        </authorList>
    </citation>
    <scope>NUCLEOTIDE SEQUENCE</scope>
    <source>
        <strain evidence="2">HUAS 13-4</strain>
    </source>
</reference>
<evidence type="ECO:0000256" key="1">
    <source>
        <dbReference type="SAM" id="MobiDB-lite"/>
    </source>
</evidence>
<feature type="region of interest" description="Disordered" evidence="1">
    <location>
        <begin position="303"/>
        <end position="323"/>
    </location>
</feature>
<evidence type="ECO:0000313" key="2">
    <source>
        <dbReference type="EMBL" id="UXY19904.1"/>
    </source>
</evidence>
<dbReference type="Proteomes" id="UP001061298">
    <property type="component" value="Chromosome"/>
</dbReference>
<gene>
    <name evidence="2" type="ORF">N8I84_15090</name>
</gene>
<protein>
    <submittedName>
        <fullName evidence="2">Uncharacterized protein</fullName>
    </submittedName>
</protein>
<name>A0ABY6E004_9ACTN</name>